<keyword evidence="1" id="KW-1133">Transmembrane helix</keyword>
<sequence length="1367" mass="147223">MVVSVYFGVTAKPSSHTPEAHLTAAAELLRSRVRTQWEQEIVTRRLEHPRPLRLRWVRTGRPAGERSPAITDGQLLEPNDPVPAAGMVRQFRELANRQLLILGDPGSGKSTLALLFTVAALDTPNPEDPVPVLLPLAQWRPDQEDLRTWAAQWISDTNPELADAERYGEDAARALVDSNRVLLVLDGLDEMHERLRVPAARHLGGIALPQGLSTVVTCRALAYEELVAEAGRLPMAAEVTISPVTVDDAIEFLVEAEQAGNKRWHKVTRAMRAEPDGPLAKALSTPLMISLARAVYEPAANHPAELARFSSRAEVEEHLLDQFLITAYGGRDEAGKPERWLTTLARHLRHRLFSPTLTWWDLPRAVPSSVIVGTVTAVIGLVGLISCTLITPFPADNAVLGLALGLGAGIVSGLGAGRSRARRALPRTGRLRRAGSIAATTARDALAAVVLATLVTEVASRAGSGAYQDPVEALTSAVFVAALAGAFSLINTVLSTWRSALPTRPSWNLRRLPAQLLSGIATGLTFALPVGLLVGVVAGINSLNSGESIAGSLLFGGGWLALITAIAITVGIGLPIGVGRWLATPLDGQDPVSPRSVLRSDRLTCFVIAVAAGVSVGSGIALVATVEPALIQFAGYGGGPAIGPALFGGLAVFGSVLLGAGSPWTSYTVARIWLALWGLLPWRILSFLENAHERGVLRQVGPDYEFRHLHVQRHLAGRPDLRRRVAPRRVAREYANPRQQARSALTDRRRSRVGTVAACAVLPLAVGTLTVPVVRDEFTLYFSRLRDQRAALLDARADELDTEAAMDALRLRIAAREIDSDRGAAHELGAAVETMGASGVDPVRFRSGPIVRTGHWALTSGPDEPVRAWDLSADRPSPREMVGKPGQPELLNVGSIKISHGDGTQTLLGYDDDTFWSRPIPAGSVNVACLGERWCSYSNGGDTYVFDLRRPDSALVRIGVVRWLSAYTAPGWLVYERADGVLLTQPLTTATWEPVEIGPSNVLRQTKTRGVLSFSSGGRGAVRVLDTGRVIDRPNTFDLPLGEHWFVLLDASGSAMLHHRSTAAKDVFLGDDVTDLRGLPDASLAVLHSSGKVDRWRISAGRPVKQAMLDGIADLTVDRNRRIVTARLNDGTSSLVDLSGPAPKIYPVGRGGKVVYIGLTDRWAFVVADAATPSTELWDIGGVPRRIGDLAGLPLSASAPFPIKGYDIDAGGSWIVMRRNALSPTPLDLWHLGNNPKHVRLSPVNHGGPYFAGPYAMEIDDAGSMSLFDLPQSTAPPHEKVRREYVSGLQLADNGAWGLFEHGDRSDGAWKDLLVTVRLLQPAPAILRPDAWAVACTLVGQKPLSKERWQQIVPDVPYREICRSKVY</sequence>
<comment type="caution">
    <text evidence="3">The sequence shown here is derived from an EMBL/GenBank/DDBJ whole genome shotgun (WGS) entry which is preliminary data.</text>
</comment>
<dbReference type="Proteomes" id="UP000632138">
    <property type="component" value="Unassembled WGS sequence"/>
</dbReference>
<feature type="transmembrane region" description="Helical" evidence="1">
    <location>
        <begin position="437"/>
        <end position="456"/>
    </location>
</feature>
<dbReference type="Pfam" id="PF05729">
    <property type="entry name" value="NACHT"/>
    <property type="match status" value="1"/>
</dbReference>
<feature type="transmembrane region" description="Helical" evidence="1">
    <location>
        <begin position="476"/>
        <end position="495"/>
    </location>
</feature>
<dbReference type="InterPro" id="IPR027417">
    <property type="entry name" value="P-loop_NTPase"/>
</dbReference>
<proteinExistence type="predicted"/>
<accession>A0ABS2AME5</accession>
<reference evidence="3 4" key="1">
    <citation type="submission" date="2021-01" db="EMBL/GenBank/DDBJ databases">
        <title>Actinoplanes sp. nov. LDG1-06 isolated from lichen.</title>
        <authorList>
            <person name="Saeng-In P."/>
            <person name="Phongsopitanun W."/>
            <person name="Kanchanasin P."/>
            <person name="Yuki M."/>
            <person name="Kudo T."/>
            <person name="Ohkuma M."/>
            <person name="Tanasupawat S."/>
        </authorList>
    </citation>
    <scope>NUCLEOTIDE SEQUENCE [LARGE SCALE GENOMIC DNA]</scope>
    <source>
        <strain evidence="3 4">LDG1-06</strain>
    </source>
</reference>
<protein>
    <submittedName>
        <fullName evidence="3">NACHT domain-containing protein</fullName>
    </submittedName>
</protein>
<organism evidence="3 4">
    <name type="scientific">Paractinoplanes ovalisporus</name>
    <dbReference type="NCBI Taxonomy" id="2810368"/>
    <lineage>
        <taxon>Bacteria</taxon>
        <taxon>Bacillati</taxon>
        <taxon>Actinomycetota</taxon>
        <taxon>Actinomycetes</taxon>
        <taxon>Micromonosporales</taxon>
        <taxon>Micromonosporaceae</taxon>
        <taxon>Paractinoplanes</taxon>
    </lineage>
</organism>
<name>A0ABS2AME5_9ACTN</name>
<dbReference type="EMBL" id="JAENHP010000017">
    <property type="protein sequence ID" value="MBM2621017.1"/>
    <property type="molecule type" value="Genomic_DNA"/>
</dbReference>
<dbReference type="SUPFAM" id="SSF52540">
    <property type="entry name" value="P-loop containing nucleoside triphosphate hydrolases"/>
    <property type="match status" value="1"/>
</dbReference>
<feature type="transmembrane region" description="Helical" evidence="1">
    <location>
        <begin position="641"/>
        <end position="660"/>
    </location>
</feature>
<feature type="transmembrane region" description="Helical" evidence="1">
    <location>
        <begin position="397"/>
        <end position="416"/>
    </location>
</feature>
<evidence type="ECO:0000259" key="2">
    <source>
        <dbReference type="PROSITE" id="PS50837"/>
    </source>
</evidence>
<evidence type="ECO:0000313" key="3">
    <source>
        <dbReference type="EMBL" id="MBM2621017.1"/>
    </source>
</evidence>
<feature type="transmembrane region" description="Helical" evidence="1">
    <location>
        <begin position="603"/>
        <end position="626"/>
    </location>
</feature>
<keyword evidence="1" id="KW-0812">Transmembrane</keyword>
<keyword evidence="1" id="KW-0472">Membrane</keyword>
<dbReference type="RefSeq" id="WP_203381001.1">
    <property type="nucleotide sequence ID" value="NZ_JAENHP010000017.1"/>
</dbReference>
<feature type="transmembrane region" description="Helical" evidence="1">
    <location>
        <begin position="370"/>
        <end position="391"/>
    </location>
</feature>
<gene>
    <name evidence="3" type="ORF">JIG36_36505</name>
</gene>
<feature type="domain" description="NACHT" evidence="2">
    <location>
        <begin position="97"/>
        <end position="219"/>
    </location>
</feature>
<keyword evidence="4" id="KW-1185">Reference proteome</keyword>
<feature type="transmembrane region" description="Helical" evidence="1">
    <location>
        <begin position="560"/>
        <end position="582"/>
    </location>
</feature>
<evidence type="ECO:0000256" key="1">
    <source>
        <dbReference type="SAM" id="Phobius"/>
    </source>
</evidence>
<feature type="transmembrane region" description="Helical" evidence="1">
    <location>
        <begin position="516"/>
        <end position="540"/>
    </location>
</feature>
<dbReference type="InterPro" id="IPR007111">
    <property type="entry name" value="NACHT_NTPase"/>
</dbReference>
<dbReference type="PROSITE" id="PS50837">
    <property type="entry name" value="NACHT"/>
    <property type="match status" value="1"/>
</dbReference>
<dbReference type="Gene3D" id="3.40.50.300">
    <property type="entry name" value="P-loop containing nucleotide triphosphate hydrolases"/>
    <property type="match status" value="1"/>
</dbReference>
<evidence type="ECO:0000313" key="4">
    <source>
        <dbReference type="Proteomes" id="UP000632138"/>
    </source>
</evidence>